<feature type="compositionally biased region" description="Basic and acidic residues" evidence="1">
    <location>
        <begin position="71"/>
        <end position="83"/>
    </location>
</feature>
<evidence type="ECO:0000313" key="2">
    <source>
        <dbReference type="EMBL" id="GFN05214.1"/>
    </source>
</evidence>
<feature type="compositionally biased region" description="Basic and acidic residues" evidence="1">
    <location>
        <begin position="132"/>
        <end position="159"/>
    </location>
</feature>
<reference evidence="2 3" key="1">
    <citation type="submission" date="2020-05" db="EMBL/GenBank/DDBJ databases">
        <title>Whole genome shotgun sequence of Streptomyces microflavus NBRC 13062.</title>
        <authorList>
            <person name="Komaki H."/>
            <person name="Tamura T."/>
        </authorList>
    </citation>
    <scope>NUCLEOTIDE SEQUENCE [LARGE SCALE GENOMIC DNA]</scope>
    <source>
        <strain evidence="2 3">NBRC 13062</strain>
    </source>
</reference>
<proteinExistence type="predicted"/>
<protein>
    <submittedName>
        <fullName evidence="2">Uncharacterized protein</fullName>
    </submittedName>
</protein>
<evidence type="ECO:0000313" key="3">
    <source>
        <dbReference type="Proteomes" id="UP000498740"/>
    </source>
</evidence>
<dbReference type="EMBL" id="BLWD01000001">
    <property type="protein sequence ID" value="GFN05214.1"/>
    <property type="molecule type" value="Genomic_DNA"/>
</dbReference>
<accession>A0A7J0CTE0</accession>
<feature type="compositionally biased region" description="Gly residues" evidence="1">
    <location>
        <begin position="37"/>
        <end position="50"/>
    </location>
</feature>
<dbReference type="Proteomes" id="UP000498740">
    <property type="component" value="Unassembled WGS sequence"/>
</dbReference>
<feature type="compositionally biased region" description="Acidic residues" evidence="1">
    <location>
        <begin position="208"/>
        <end position="218"/>
    </location>
</feature>
<feature type="region of interest" description="Disordered" evidence="1">
    <location>
        <begin position="1"/>
        <end position="181"/>
    </location>
</feature>
<comment type="caution">
    <text evidence="2">The sequence shown here is derived from an EMBL/GenBank/DDBJ whole genome shotgun (WGS) entry which is preliminary data.</text>
</comment>
<feature type="compositionally biased region" description="Basic and acidic residues" evidence="1">
    <location>
        <begin position="108"/>
        <end position="119"/>
    </location>
</feature>
<feature type="region of interest" description="Disordered" evidence="1">
    <location>
        <begin position="199"/>
        <end position="277"/>
    </location>
</feature>
<evidence type="ECO:0000256" key="1">
    <source>
        <dbReference type="SAM" id="MobiDB-lite"/>
    </source>
</evidence>
<sequence length="277" mass="29775">MRRSGPSKLRPAEVISRSRDPAPTMARAPRRERVAGSGSGAARGRGGGGVRLAARDAGPQHPYGLRQLQRHMGDESGEEDPRPVEVQGVEGPREEVVQLDVEQPGEELEQRPAHEEQQRDPLQGVAHRPGGRQREQARDHRPELRQQHGYEHDADRDVQPLRQPVEPVRSGRPGEQVEAQQPLVRGLVVDRVQVRVVRGVREQAGDEQQGEPDEEDETEHGGEAHSAHRAAPEAGVGGRAEGGEAIGKTVGEGGDPAAFGHGPDAKPVTPLGGGCDS</sequence>
<organism evidence="2 3">
    <name type="scientific">Streptomyces microflavus</name>
    <name type="common">Streptomyces lipmanii</name>
    <dbReference type="NCBI Taxonomy" id="1919"/>
    <lineage>
        <taxon>Bacteria</taxon>
        <taxon>Bacillati</taxon>
        <taxon>Actinomycetota</taxon>
        <taxon>Actinomycetes</taxon>
        <taxon>Kitasatosporales</taxon>
        <taxon>Streptomycetaceae</taxon>
        <taxon>Streptomyces</taxon>
    </lineage>
</organism>
<gene>
    <name evidence="2" type="ORF">Smic_37700</name>
</gene>
<name>A0A7J0CTE0_STRMI</name>
<dbReference type="AlphaFoldDB" id="A0A7J0CTE0"/>